<evidence type="ECO:0000313" key="2">
    <source>
        <dbReference type="EMBL" id="MCI79107.1"/>
    </source>
</evidence>
<evidence type="ECO:0000313" key="3">
    <source>
        <dbReference type="Proteomes" id="UP000265520"/>
    </source>
</evidence>
<gene>
    <name evidence="2" type="ORF">A2U01_0100378</name>
</gene>
<dbReference type="Proteomes" id="UP000265520">
    <property type="component" value="Unassembled WGS sequence"/>
</dbReference>
<proteinExistence type="predicted"/>
<sequence>ANGVDTAELKPEEEWTTAEDSLSLGNSKALNGLFNGVHQNMFRLIKKCTVAKDALEILKTTQEGTAKVKMSRLQIL</sequence>
<dbReference type="AlphaFoldDB" id="A0A392UTH1"/>
<feature type="non-terminal residue" evidence="2">
    <location>
        <position position="1"/>
    </location>
</feature>
<organism evidence="2 3">
    <name type="scientific">Trifolium medium</name>
    <dbReference type="NCBI Taxonomy" id="97028"/>
    <lineage>
        <taxon>Eukaryota</taxon>
        <taxon>Viridiplantae</taxon>
        <taxon>Streptophyta</taxon>
        <taxon>Embryophyta</taxon>
        <taxon>Tracheophyta</taxon>
        <taxon>Spermatophyta</taxon>
        <taxon>Magnoliopsida</taxon>
        <taxon>eudicotyledons</taxon>
        <taxon>Gunneridae</taxon>
        <taxon>Pentapetalae</taxon>
        <taxon>rosids</taxon>
        <taxon>fabids</taxon>
        <taxon>Fabales</taxon>
        <taxon>Fabaceae</taxon>
        <taxon>Papilionoideae</taxon>
        <taxon>50 kb inversion clade</taxon>
        <taxon>NPAAA clade</taxon>
        <taxon>Hologalegina</taxon>
        <taxon>IRL clade</taxon>
        <taxon>Trifolieae</taxon>
        <taxon>Trifolium</taxon>
    </lineage>
</organism>
<name>A0A392UTH1_9FABA</name>
<keyword evidence="3" id="KW-1185">Reference proteome</keyword>
<comment type="caution">
    <text evidence="2">The sequence shown here is derived from an EMBL/GenBank/DDBJ whole genome shotgun (WGS) entry which is preliminary data.</text>
</comment>
<reference evidence="2 3" key="1">
    <citation type="journal article" date="2018" name="Front. Plant Sci.">
        <title>Red Clover (Trifolium pratense) and Zigzag Clover (T. medium) - A Picture of Genomic Similarities and Differences.</title>
        <authorList>
            <person name="Dluhosova J."/>
            <person name="Istvanek J."/>
            <person name="Nedelnik J."/>
            <person name="Repkova J."/>
        </authorList>
    </citation>
    <scope>NUCLEOTIDE SEQUENCE [LARGE SCALE GENOMIC DNA]</scope>
    <source>
        <strain evidence="3">cv. 10/8</strain>
        <tissue evidence="2">Leaf</tissue>
    </source>
</reference>
<feature type="region of interest" description="Disordered" evidence="1">
    <location>
        <begin position="1"/>
        <end position="20"/>
    </location>
</feature>
<feature type="non-terminal residue" evidence="2">
    <location>
        <position position="76"/>
    </location>
</feature>
<protein>
    <submittedName>
        <fullName evidence="2">Gag-pol polyprotein</fullName>
    </submittedName>
</protein>
<evidence type="ECO:0000256" key="1">
    <source>
        <dbReference type="SAM" id="MobiDB-lite"/>
    </source>
</evidence>
<accession>A0A392UTH1</accession>
<dbReference type="EMBL" id="LXQA010966194">
    <property type="protein sequence ID" value="MCI79107.1"/>
    <property type="molecule type" value="Genomic_DNA"/>
</dbReference>